<organism evidence="11 12">
    <name type="scientific">Digitaria exilis</name>
    <dbReference type="NCBI Taxonomy" id="1010633"/>
    <lineage>
        <taxon>Eukaryota</taxon>
        <taxon>Viridiplantae</taxon>
        <taxon>Streptophyta</taxon>
        <taxon>Embryophyta</taxon>
        <taxon>Tracheophyta</taxon>
        <taxon>Spermatophyta</taxon>
        <taxon>Magnoliopsida</taxon>
        <taxon>Liliopsida</taxon>
        <taxon>Poales</taxon>
        <taxon>Poaceae</taxon>
        <taxon>PACMAD clade</taxon>
        <taxon>Panicoideae</taxon>
        <taxon>Panicodae</taxon>
        <taxon>Paniceae</taxon>
        <taxon>Anthephorinae</taxon>
        <taxon>Digitaria</taxon>
    </lineage>
</organism>
<evidence type="ECO:0000256" key="6">
    <source>
        <dbReference type="ARBA" id="ARBA00023180"/>
    </source>
</evidence>
<comment type="function">
    <text evidence="8">Causes loosening and extension of plant cell walls by disrupting non-covalent bonding between cellulose microfibrils and matrix glucans. No enzymatic activity has been found.</text>
</comment>
<protein>
    <recommendedName>
        <fullName evidence="8">Expansin</fullName>
    </recommendedName>
</protein>
<gene>
    <name evidence="11" type="ORF">HU200_023178</name>
</gene>
<dbReference type="Proteomes" id="UP000636709">
    <property type="component" value="Unassembled WGS sequence"/>
</dbReference>
<evidence type="ECO:0000256" key="8">
    <source>
        <dbReference type="RuleBase" id="RU365023"/>
    </source>
</evidence>
<dbReference type="SMART" id="SM00837">
    <property type="entry name" value="DPBB_1"/>
    <property type="match status" value="1"/>
</dbReference>
<dbReference type="PANTHER" id="PTHR31867">
    <property type="entry name" value="EXPANSIN-A15"/>
    <property type="match status" value="1"/>
</dbReference>
<reference evidence="11" key="1">
    <citation type="submission" date="2020-07" db="EMBL/GenBank/DDBJ databases">
        <title>Genome sequence and genetic diversity analysis of an under-domesticated orphan crop, white fonio (Digitaria exilis).</title>
        <authorList>
            <person name="Bennetzen J.L."/>
            <person name="Chen S."/>
            <person name="Ma X."/>
            <person name="Wang X."/>
            <person name="Yssel A.E.J."/>
            <person name="Chaluvadi S.R."/>
            <person name="Johnson M."/>
            <person name="Gangashetty P."/>
            <person name="Hamidou F."/>
            <person name="Sanogo M.D."/>
            <person name="Zwaenepoel A."/>
            <person name="Wallace J."/>
            <person name="Van De Peer Y."/>
            <person name="Van Deynze A."/>
        </authorList>
    </citation>
    <scope>NUCLEOTIDE SEQUENCE</scope>
    <source>
        <tissue evidence="11">Leaves</tissue>
    </source>
</reference>
<dbReference type="GO" id="GO:0005576">
    <property type="term" value="C:extracellular region"/>
    <property type="evidence" value="ECO:0007669"/>
    <property type="project" value="InterPro"/>
</dbReference>
<keyword evidence="12" id="KW-1185">Reference proteome</keyword>
<dbReference type="PROSITE" id="PS50842">
    <property type="entry name" value="EXPANSIN_EG45"/>
    <property type="match status" value="1"/>
</dbReference>
<evidence type="ECO:0000256" key="4">
    <source>
        <dbReference type="ARBA" id="ARBA00022729"/>
    </source>
</evidence>
<dbReference type="Pfam" id="PF03330">
    <property type="entry name" value="DPBB_1"/>
    <property type="match status" value="1"/>
</dbReference>
<evidence type="ECO:0000313" key="12">
    <source>
        <dbReference type="Proteomes" id="UP000636709"/>
    </source>
</evidence>
<keyword evidence="5" id="KW-0472">Membrane</keyword>
<keyword evidence="7 8" id="KW-0961">Cell wall biogenesis/degradation</keyword>
<dbReference type="CDD" id="cd22274">
    <property type="entry name" value="DPBB_EXPA_N"/>
    <property type="match status" value="1"/>
</dbReference>
<feature type="chain" id="PRO_5033095855" description="Expansin" evidence="8">
    <location>
        <begin position="31"/>
        <end position="258"/>
    </location>
</feature>
<comment type="caution">
    <text evidence="11">The sequence shown here is derived from an EMBL/GenBank/DDBJ whole genome shotgun (WGS) entry which is preliminary data.</text>
</comment>
<dbReference type="EMBL" id="JACEFO010001686">
    <property type="protein sequence ID" value="KAF8721253.1"/>
    <property type="molecule type" value="Genomic_DNA"/>
</dbReference>
<evidence type="ECO:0000256" key="5">
    <source>
        <dbReference type="ARBA" id="ARBA00023136"/>
    </source>
</evidence>
<dbReference type="Gene3D" id="2.40.40.10">
    <property type="entry name" value="RlpA-like domain"/>
    <property type="match status" value="1"/>
</dbReference>
<accession>A0A835EXR9</accession>
<evidence type="ECO:0000256" key="1">
    <source>
        <dbReference type="ARBA" id="ARBA00005392"/>
    </source>
</evidence>
<evidence type="ECO:0000259" key="10">
    <source>
        <dbReference type="PROSITE" id="PS50843"/>
    </source>
</evidence>
<feature type="domain" description="Expansin-like EG45" evidence="9">
    <location>
        <begin position="49"/>
        <end position="163"/>
    </location>
</feature>
<dbReference type="PRINTS" id="PR01225">
    <property type="entry name" value="EXPANSNFAMLY"/>
</dbReference>
<keyword evidence="2 8" id="KW-0134">Cell wall</keyword>
<evidence type="ECO:0000313" key="11">
    <source>
        <dbReference type="EMBL" id="KAF8721253.1"/>
    </source>
</evidence>
<dbReference type="InterPro" id="IPR007112">
    <property type="entry name" value="Expansin/allergen_DPBB_dom"/>
</dbReference>
<dbReference type="SUPFAM" id="SSF50685">
    <property type="entry name" value="Barwin-like endoglucanases"/>
    <property type="match status" value="1"/>
</dbReference>
<dbReference type="GO" id="GO:0016020">
    <property type="term" value="C:membrane"/>
    <property type="evidence" value="ECO:0007669"/>
    <property type="project" value="UniProtKB-SubCell"/>
</dbReference>
<dbReference type="OrthoDB" id="597655at2759"/>
<dbReference type="InterPro" id="IPR009009">
    <property type="entry name" value="RlpA-like_DPBB"/>
</dbReference>
<name>A0A835EXR9_9POAL</name>
<dbReference type="InterPro" id="IPR036749">
    <property type="entry name" value="Expansin_CBD_sf"/>
</dbReference>
<dbReference type="InterPro" id="IPR007117">
    <property type="entry name" value="Expansin_CBD"/>
</dbReference>
<comment type="similarity">
    <text evidence="1 8">Belongs to the expansin family. Expansin A subfamily.</text>
</comment>
<dbReference type="PROSITE" id="PS50843">
    <property type="entry name" value="EXPANSIN_CBD"/>
    <property type="match status" value="1"/>
</dbReference>
<keyword evidence="4 8" id="KW-0732">Signal</keyword>
<feature type="signal peptide" evidence="8">
    <location>
        <begin position="1"/>
        <end position="30"/>
    </location>
</feature>
<sequence>MLCRLIRAEMDRALTLFVLAAAMLVAPAKGWNYGTATFYGRPDGSGTMGGACGYGNLYEAGYGTNTAALSTVLYNDGAACGQCYMIMCDSNASPWCKAGAAVTVTATNFCPPNWAQPSDRGGWCNPPRPHFDMAQPAWERIGVYKAGIIPILYQQVTCWREGGLRITIGGSTYFQLVRFSNVGGSGSIRSVSVKGTKTGWIALNRNWGANWQCNSALAGQALSFIVTSTGGQTLYMNDVVPAWWPFGMMFNTNYNFYY</sequence>
<dbReference type="AlphaFoldDB" id="A0A835EXR9"/>
<dbReference type="InterPro" id="IPR002963">
    <property type="entry name" value="Expansin"/>
</dbReference>
<dbReference type="Pfam" id="PF01357">
    <property type="entry name" value="Expansin_C"/>
    <property type="match status" value="1"/>
</dbReference>
<keyword evidence="6" id="KW-0325">Glycoprotein</keyword>
<feature type="domain" description="Expansin-like CBD" evidence="10">
    <location>
        <begin position="173"/>
        <end position="252"/>
    </location>
</feature>
<evidence type="ECO:0000256" key="7">
    <source>
        <dbReference type="ARBA" id="ARBA00023316"/>
    </source>
</evidence>
<evidence type="ECO:0000256" key="2">
    <source>
        <dbReference type="ARBA" id="ARBA00022512"/>
    </source>
</evidence>
<keyword evidence="3 8" id="KW-0964">Secreted</keyword>
<dbReference type="GO" id="GO:0009664">
    <property type="term" value="P:plant-type cell wall organization"/>
    <property type="evidence" value="ECO:0007669"/>
    <property type="project" value="InterPro"/>
</dbReference>
<evidence type="ECO:0000256" key="3">
    <source>
        <dbReference type="ARBA" id="ARBA00022525"/>
    </source>
</evidence>
<evidence type="ECO:0000259" key="9">
    <source>
        <dbReference type="PROSITE" id="PS50842"/>
    </source>
</evidence>
<comment type="subcellular location">
    <subcellularLocation>
        <location evidence="8">Secreted</location>
        <location evidence="8">Cell wall</location>
    </subcellularLocation>
    <subcellularLocation>
        <location evidence="8">Membrane</location>
        <topology evidence="8">Peripheral membrane protein</topology>
    </subcellularLocation>
</comment>
<dbReference type="SUPFAM" id="SSF49590">
    <property type="entry name" value="PHL pollen allergen"/>
    <property type="match status" value="1"/>
</dbReference>
<dbReference type="PRINTS" id="PR01226">
    <property type="entry name" value="EXPANSIN"/>
</dbReference>
<dbReference type="Gene3D" id="2.60.40.760">
    <property type="entry name" value="Expansin, cellulose-binding-like domain"/>
    <property type="match status" value="1"/>
</dbReference>
<dbReference type="InterPro" id="IPR036908">
    <property type="entry name" value="RlpA-like_sf"/>
</dbReference>
<proteinExistence type="inferred from homology"/>
<dbReference type="InterPro" id="IPR007118">
    <property type="entry name" value="Expan_Lol_pI"/>
</dbReference>